<accession>A0ABQ4PST6</accession>
<dbReference type="Pfam" id="PF00072">
    <property type="entry name" value="Response_reg"/>
    <property type="match status" value="1"/>
</dbReference>
<evidence type="ECO:0000313" key="6">
    <source>
        <dbReference type="Proteomes" id="UP001161064"/>
    </source>
</evidence>
<dbReference type="RefSeq" id="WP_284358525.1">
    <property type="nucleotide sequence ID" value="NZ_BPFZ01000001.1"/>
</dbReference>
<feature type="domain" description="Response regulatory" evidence="4">
    <location>
        <begin position="11"/>
        <end position="130"/>
    </location>
</feature>
<protein>
    <recommendedName>
        <fullName evidence="4">Response regulatory domain-containing protein</fullName>
    </recommendedName>
</protein>
<feature type="region of interest" description="Disordered" evidence="3">
    <location>
        <begin position="134"/>
        <end position="164"/>
    </location>
</feature>
<dbReference type="SUPFAM" id="SSF52172">
    <property type="entry name" value="CheY-like"/>
    <property type="match status" value="1"/>
</dbReference>
<keyword evidence="1 2" id="KW-0597">Phosphoprotein</keyword>
<dbReference type="InterPro" id="IPR050595">
    <property type="entry name" value="Bact_response_regulator"/>
</dbReference>
<dbReference type="InterPro" id="IPR011006">
    <property type="entry name" value="CheY-like_superfamily"/>
</dbReference>
<dbReference type="InterPro" id="IPR001789">
    <property type="entry name" value="Sig_transdc_resp-reg_receiver"/>
</dbReference>
<organism evidence="5 6">
    <name type="scientific">Candidatus Phycosocius spiralis</name>
    <dbReference type="NCBI Taxonomy" id="2815099"/>
    <lineage>
        <taxon>Bacteria</taxon>
        <taxon>Pseudomonadati</taxon>
        <taxon>Pseudomonadota</taxon>
        <taxon>Alphaproteobacteria</taxon>
        <taxon>Caulobacterales</taxon>
        <taxon>Caulobacterales incertae sedis</taxon>
        <taxon>Candidatus Phycosocius</taxon>
    </lineage>
</organism>
<reference evidence="5" key="1">
    <citation type="submission" date="2021-05" db="EMBL/GenBank/DDBJ databases">
        <authorList>
            <person name="Tanabe Y."/>
        </authorList>
    </citation>
    <scope>NUCLEOTIDE SEQUENCE</scope>
    <source>
        <strain evidence="5">BOTRYCO-1</strain>
    </source>
</reference>
<feature type="modified residue" description="4-aspartylphosphate" evidence="2">
    <location>
        <position position="61"/>
    </location>
</feature>
<comment type="caution">
    <text evidence="5">The sequence shown here is derived from an EMBL/GenBank/DDBJ whole genome shotgun (WGS) entry which is preliminary data.</text>
</comment>
<evidence type="ECO:0000256" key="3">
    <source>
        <dbReference type="SAM" id="MobiDB-lite"/>
    </source>
</evidence>
<sequence>MRPLNTVRPTSVLLAESNPQLRTAFRSELLYNGFSNLTEVTESRHFVEAVSNQTFDVILLDTGIRNLDPIAATQLIREGSFGLNKHAAIMFLSQRTDAGFVMEAREAGMTEFMAKPFSTAAFIKRVIHAVERPRSGASVAPHSNAQSPNKLGEIDLDSVGQFRR</sequence>
<proteinExistence type="predicted"/>
<dbReference type="SMART" id="SM00448">
    <property type="entry name" value="REC"/>
    <property type="match status" value="1"/>
</dbReference>
<gene>
    <name evidence="5" type="ORF">PsB1_0212</name>
</gene>
<evidence type="ECO:0000259" key="4">
    <source>
        <dbReference type="PROSITE" id="PS50110"/>
    </source>
</evidence>
<reference evidence="5" key="2">
    <citation type="journal article" date="2023" name="ISME Commun">
        <title>Characterization of a bloom-associated alphaproteobacterial lineage, 'Candidatus Phycosocius': insights into freshwater algal-bacterial interactions.</title>
        <authorList>
            <person name="Tanabe Y."/>
            <person name="Yamaguchi H."/>
            <person name="Yoshida M."/>
            <person name="Kai A."/>
            <person name="Okazaki Y."/>
        </authorList>
    </citation>
    <scope>NUCLEOTIDE SEQUENCE</scope>
    <source>
        <strain evidence="5">BOTRYCO-1</strain>
    </source>
</reference>
<dbReference type="PANTHER" id="PTHR44591:SF3">
    <property type="entry name" value="RESPONSE REGULATORY DOMAIN-CONTAINING PROTEIN"/>
    <property type="match status" value="1"/>
</dbReference>
<name>A0ABQ4PST6_9PROT</name>
<evidence type="ECO:0000256" key="1">
    <source>
        <dbReference type="ARBA" id="ARBA00022553"/>
    </source>
</evidence>
<keyword evidence="6" id="KW-1185">Reference proteome</keyword>
<dbReference type="Gene3D" id="3.40.50.2300">
    <property type="match status" value="1"/>
</dbReference>
<dbReference type="EMBL" id="BPFZ01000001">
    <property type="protein sequence ID" value="GIU66058.1"/>
    <property type="molecule type" value="Genomic_DNA"/>
</dbReference>
<dbReference type="PROSITE" id="PS50110">
    <property type="entry name" value="RESPONSE_REGULATORY"/>
    <property type="match status" value="1"/>
</dbReference>
<dbReference type="PANTHER" id="PTHR44591">
    <property type="entry name" value="STRESS RESPONSE REGULATOR PROTEIN 1"/>
    <property type="match status" value="1"/>
</dbReference>
<dbReference type="Proteomes" id="UP001161064">
    <property type="component" value="Unassembled WGS sequence"/>
</dbReference>
<evidence type="ECO:0000256" key="2">
    <source>
        <dbReference type="PROSITE-ProRule" id="PRU00169"/>
    </source>
</evidence>
<evidence type="ECO:0000313" key="5">
    <source>
        <dbReference type="EMBL" id="GIU66058.1"/>
    </source>
</evidence>